<comment type="caution">
    <text evidence="6">The sequence shown here is derived from an EMBL/GenBank/DDBJ whole genome shotgun (WGS) entry which is preliminary data.</text>
</comment>
<evidence type="ECO:0000313" key="7">
    <source>
        <dbReference type="Proteomes" id="UP000323000"/>
    </source>
</evidence>
<name>A0A5C7GRB1_9ROSI</name>
<dbReference type="InterPro" id="IPR002902">
    <property type="entry name" value="GNK2"/>
</dbReference>
<dbReference type="Gene3D" id="3.30.430.20">
    <property type="entry name" value="Gnk2 domain, C-X8-C-X2-C motif"/>
    <property type="match status" value="2"/>
</dbReference>
<dbReference type="CDD" id="cd23509">
    <property type="entry name" value="Gnk2-like"/>
    <property type="match status" value="2"/>
</dbReference>
<dbReference type="AlphaFoldDB" id="A0A5C7GRB1"/>
<protein>
    <recommendedName>
        <fullName evidence="5">Gnk2-homologous domain-containing protein</fullName>
    </recommendedName>
</protein>
<dbReference type="Pfam" id="PF01657">
    <property type="entry name" value="Stress-antifung"/>
    <property type="match status" value="2"/>
</dbReference>
<feature type="domain" description="Gnk2-homologous" evidence="5">
    <location>
        <begin position="136"/>
        <end position="242"/>
    </location>
</feature>
<organism evidence="6 7">
    <name type="scientific">Acer yangbiense</name>
    <dbReference type="NCBI Taxonomy" id="1000413"/>
    <lineage>
        <taxon>Eukaryota</taxon>
        <taxon>Viridiplantae</taxon>
        <taxon>Streptophyta</taxon>
        <taxon>Embryophyta</taxon>
        <taxon>Tracheophyta</taxon>
        <taxon>Spermatophyta</taxon>
        <taxon>Magnoliopsida</taxon>
        <taxon>eudicotyledons</taxon>
        <taxon>Gunneridae</taxon>
        <taxon>Pentapetalae</taxon>
        <taxon>rosids</taxon>
        <taxon>malvids</taxon>
        <taxon>Sapindales</taxon>
        <taxon>Sapindaceae</taxon>
        <taxon>Hippocastanoideae</taxon>
        <taxon>Acereae</taxon>
        <taxon>Acer</taxon>
    </lineage>
</organism>
<feature type="domain" description="Gnk2-homologous" evidence="5">
    <location>
        <begin position="21"/>
        <end position="129"/>
    </location>
</feature>
<reference evidence="7" key="1">
    <citation type="journal article" date="2019" name="Gigascience">
        <title>De novo genome assembly of the endangered Acer yangbiense, a plant species with extremely small populations endemic to Yunnan Province, China.</title>
        <authorList>
            <person name="Yang J."/>
            <person name="Wariss H.M."/>
            <person name="Tao L."/>
            <person name="Zhang R."/>
            <person name="Yun Q."/>
            <person name="Hollingsworth P."/>
            <person name="Dao Z."/>
            <person name="Luo G."/>
            <person name="Guo H."/>
            <person name="Ma Y."/>
            <person name="Sun W."/>
        </authorList>
    </citation>
    <scope>NUCLEOTIDE SEQUENCE [LARGE SCALE GENOMIC DNA]</scope>
    <source>
        <strain evidence="7">cv. Malutang</strain>
    </source>
</reference>
<dbReference type="EMBL" id="VAHF01000013">
    <property type="protein sequence ID" value="TXG47029.1"/>
    <property type="molecule type" value="Genomic_DNA"/>
</dbReference>
<dbReference type="PANTHER" id="PTHR32099:SF92">
    <property type="entry name" value="CYSTEINE-RICH RECEPTOR-LIKE PROTEIN KINASE 11"/>
    <property type="match status" value="1"/>
</dbReference>
<accession>A0A5C7GRB1</accession>
<evidence type="ECO:0000256" key="1">
    <source>
        <dbReference type="ARBA" id="ARBA00022729"/>
    </source>
</evidence>
<keyword evidence="2" id="KW-0677">Repeat</keyword>
<dbReference type="FunFam" id="3.30.430.20:FF:000007">
    <property type="entry name" value="Cysteine-rich receptor-like protein kinase 11"/>
    <property type="match status" value="1"/>
</dbReference>
<dbReference type="OrthoDB" id="1107566at2759"/>
<keyword evidence="3" id="KW-0812">Transmembrane</keyword>
<evidence type="ECO:0000256" key="2">
    <source>
        <dbReference type="ARBA" id="ARBA00022737"/>
    </source>
</evidence>
<dbReference type="InterPro" id="IPR038408">
    <property type="entry name" value="GNK2_sf"/>
</dbReference>
<sequence>MNFTNLLFFFLSYMLISIGLSTGQEYCYNTGNFTANSTYGRNRDLILSTLASINATEGFYNATIGQDSDEVYALALCSGDSSAEECSNCVNLTSKEIMTKCPNQKEAFMWGWNLLDKAPCYVRYSNRSFFGVLEQFTPVVRSNTGDIASNLMTEFNRIWGNLMDGLVGKASTSRLKFATEEENLTQFQTIYALMQCTPDLSQSNCSLCLRGYVTAYDKCCNGKQGGHIQGPNCNYRWELYPFYTITATPDAPAPYPLPPPSTITTTEDNGGGTNSRTIVIIVFSIILFFLLVSLAYVFLRKRKAKQDTKDIKSNQGRNLFFLKN</sequence>
<proteinExistence type="predicted"/>
<keyword evidence="1 4" id="KW-0732">Signal</keyword>
<dbReference type="Proteomes" id="UP000323000">
    <property type="component" value="Chromosome 13"/>
</dbReference>
<keyword evidence="3" id="KW-0472">Membrane</keyword>
<dbReference type="PROSITE" id="PS51473">
    <property type="entry name" value="GNK2"/>
    <property type="match status" value="2"/>
</dbReference>
<keyword evidence="3" id="KW-1133">Transmembrane helix</keyword>
<evidence type="ECO:0000256" key="3">
    <source>
        <dbReference type="SAM" id="Phobius"/>
    </source>
</evidence>
<evidence type="ECO:0000259" key="5">
    <source>
        <dbReference type="PROSITE" id="PS51473"/>
    </source>
</evidence>
<dbReference type="FunFam" id="3.30.430.20:FF:000003">
    <property type="entry name" value="Cysteine-rich RLK (RECEPTOR-like protein kinase) 10"/>
    <property type="match status" value="1"/>
</dbReference>
<evidence type="ECO:0000313" key="6">
    <source>
        <dbReference type="EMBL" id="TXG47029.1"/>
    </source>
</evidence>
<keyword evidence="7" id="KW-1185">Reference proteome</keyword>
<evidence type="ECO:0000256" key="4">
    <source>
        <dbReference type="SAM" id="SignalP"/>
    </source>
</evidence>
<feature type="chain" id="PRO_5022773838" description="Gnk2-homologous domain-containing protein" evidence="4">
    <location>
        <begin position="24"/>
        <end position="324"/>
    </location>
</feature>
<feature type="signal peptide" evidence="4">
    <location>
        <begin position="1"/>
        <end position="23"/>
    </location>
</feature>
<feature type="transmembrane region" description="Helical" evidence="3">
    <location>
        <begin position="278"/>
        <end position="299"/>
    </location>
</feature>
<gene>
    <name evidence="6" type="ORF">EZV62_026323</name>
</gene>
<dbReference type="PANTHER" id="PTHR32099">
    <property type="entry name" value="CYSTEINE-RICH REPEAT SECRETORY PROTEIN"/>
    <property type="match status" value="1"/>
</dbReference>